<protein>
    <recommendedName>
        <fullName evidence="1">FimV N-terminal domain-containing protein</fullName>
    </recommendedName>
</protein>
<gene>
    <name evidence="2" type="ORF">OSV15_17115</name>
</gene>
<evidence type="ECO:0000313" key="3">
    <source>
        <dbReference type="Proteomes" id="UP001164632"/>
    </source>
</evidence>
<dbReference type="EMBL" id="CP113257">
    <property type="protein sequence ID" value="WAE51385.1"/>
    <property type="molecule type" value="Genomic_DNA"/>
</dbReference>
<accession>A0AA47E0Q5</accession>
<evidence type="ECO:0000259" key="1">
    <source>
        <dbReference type="Pfam" id="PF25800"/>
    </source>
</evidence>
<dbReference type="Proteomes" id="UP001164632">
    <property type="component" value="Chromosome"/>
</dbReference>
<evidence type="ECO:0000313" key="2">
    <source>
        <dbReference type="EMBL" id="WAE51385.1"/>
    </source>
</evidence>
<dbReference type="RefSeq" id="WP_267930916.1">
    <property type="nucleotide sequence ID" value="NZ_CP113257.1"/>
</dbReference>
<dbReference type="InterPro" id="IPR057840">
    <property type="entry name" value="FimV_N"/>
</dbReference>
<dbReference type="PROSITE" id="PS51257">
    <property type="entry name" value="PROKAR_LIPOPROTEIN"/>
    <property type="match status" value="1"/>
</dbReference>
<feature type="domain" description="FimV N-terminal" evidence="1">
    <location>
        <begin position="25"/>
        <end position="73"/>
    </location>
</feature>
<sequence>MSSFRLAVCPFILLAACYIPLASALGLGEISLHSALAEPLEADIELIDARGLGADDIKVRLAPNHVFARAGVSA</sequence>
<proteinExistence type="predicted"/>
<name>A0AA47E0Q5_9GAMM</name>
<dbReference type="AlphaFoldDB" id="A0AA47E0Q5"/>
<reference evidence="2" key="1">
    <citation type="submission" date="2022-11" db="EMBL/GenBank/DDBJ databases">
        <title>Genomic of Pseudomonas TF18.</title>
        <authorList>
            <person name="Liu T."/>
        </authorList>
    </citation>
    <scope>NUCLEOTIDE SEQUENCE</scope>
    <source>
        <strain evidence="2">TF18</strain>
    </source>
</reference>
<organism evidence="2 3">
    <name type="scientific">Stutzerimonas frequens</name>
    <dbReference type="NCBI Taxonomy" id="2968969"/>
    <lineage>
        <taxon>Bacteria</taxon>
        <taxon>Pseudomonadati</taxon>
        <taxon>Pseudomonadota</taxon>
        <taxon>Gammaproteobacteria</taxon>
        <taxon>Pseudomonadales</taxon>
        <taxon>Pseudomonadaceae</taxon>
        <taxon>Stutzerimonas</taxon>
    </lineage>
</organism>
<dbReference type="Pfam" id="PF25800">
    <property type="entry name" value="FimV_N"/>
    <property type="match status" value="1"/>
</dbReference>